<dbReference type="SUPFAM" id="SSF50370">
    <property type="entry name" value="Ricin B-like lectins"/>
    <property type="match status" value="1"/>
</dbReference>
<keyword evidence="2" id="KW-0472">Membrane</keyword>
<dbReference type="InterPro" id="IPR023346">
    <property type="entry name" value="Lysozyme-like_dom_sf"/>
</dbReference>
<reference evidence="4 5" key="1">
    <citation type="submission" date="2021-03" db="EMBL/GenBank/DDBJ databases">
        <authorList>
            <person name="Lee D.-H."/>
        </authorList>
    </citation>
    <scope>NUCLEOTIDE SEQUENCE [LARGE SCALE GENOMIC DNA]</scope>
    <source>
        <strain evidence="4 5">MMS20-R2-23</strain>
    </source>
</reference>
<evidence type="ECO:0000313" key="4">
    <source>
        <dbReference type="EMBL" id="MBO4161807.1"/>
    </source>
</evidence>
<keyword evidence="2" id="KW-0812">Transmembrane</keyword>
<dbReference type="SUPFAM" id="SSF53955">
    <property type="entry name" value="Lysozyme-like"/>
    <property type="match status" value="2"/>
</dbReference>
<dbReference type="InterPro" id="IPR000772">
    <property type="entry name" value="Ricin_B_lectin"/>
</dbReference>
<keyword evidence="5" id="KW-1185">Reference proteome</keyword>
<dbReference type="InterPro" id="IPR035992">
    <property type="entry name" value="Ricin_B-like_lectins"/>
</dbReference>
<organism evidence="4 5">
    <name type="scientific">Micromonospora antibiotica</name>
    <dbReference type="NCBI Taxonomy" id="2807623"/>
    <lineage>
        <taxon>Bacteria</taxon>
        <taxon>Bacillati</taxon>
        <taxon>Actinomycetota</taxon>
        <taxon>Actinomycetes</taxon>
        <taxon>Micromonosporales</taxon>
        <taxon>Micromonosporaceae</taxon>
        <taxon>Micromonospora</taxon>
    </lineage>
</organism>
<evidence type="ECO:0000256" key="1">
    <source>
        <dbReference type="SAM" id="MobiDB-lite"/>
    </source>
</evidence>
<dbReference type="PROSITE" id="PS50231">
    <property type="entry name" value="RICIN_B_LECTIN"/>
    <property type="match status" value="1"/>
</dbReference>
<dbReference type="EMBL" id="JAGFWR010000006">
    <property type="protein sequence ID" value="MBO4161807.1"/>
    <property type="molecule type" value="Genomic_DNA"/>
</dbReference>
<dbReference type="SMART" id="SM00458">
    <property type="entry name" value="RICIN"/>
    <property type="match status" value="1"/>
</dbReference>
<dbReference type="Gene3D" id="2.80.10.50">
    <property type="match status" value="2"/>
</dbReference>
<accession>A0ABS3V8F6</accession>
<feature type="compositionally biased region" description="Low complexity" evidence="1">
    <location>
        <begin position="419"/>
        <end position="446"/>
    </location>
</feature>
<dbReference type="Pfam" id="PF00652">
    <property type="entry name" value="Ricin_B_lectin"/>
    <property type="match status" value="1"/>
</dbReference>
<evidence type="ECO:0000256" key="2">
    <source>
        <dbReference type="SAM" id="Phobius"/>
    </source>
</evidence>
<dbReference type="RefSeq" id="WP_208567472.1">
    <property type="nucleotide sequence ID" value="NZ_JAGFWR010000006.1"/>
</dbReference>
<proteinExistence type="predicted"/>
<comment type="caution">
    <text evidence="4">The sequence shown here is derived from an EMBL/GenBank/DDBJ whole genome shotgun (WGS) entry which is preliminary data.</text>
</comment>
<feature type="region of interest" description="Disordered" evidence="1">
    <location>
        <begin position="218"/>
        <end position="243"/>
    </location>
</feature>
<feature type="region of interest" description="Disordered" evidence="1">
    <location>
        <begin position="381"/>
        <end position="455"/>
    </location>
</feature>
<protein>
    <submittedName>
        <fullName evidence="4">Ricin-type beta-trefoil lectin domain protein</fullName>
    </submittedName>
</protein>
<name>A0ABS3V8F6_9ACTN</name>
<evidence type="ECO:0000259" key="3">
    <source>
        <dbReference type="SMART" id="SM00458"/>
    </source>
</evidence>
<gene>
    <name evidence="4" type="ORF">JQN83_13455</name>
</gene>
<feature type="domain" description="Ricin B lectin" evidence="3">
    <location>
        <begin position="454"/>
        <end position="579"/>
    </location>
</feature>
<keyword evidence="2" id="KW-1133">Transmembrane helix</keyword>
<evidence type="ECO:0000313" key="5">
    <source>
        <dbReference type="Proteomes" id="UP000671399"/>
    </source>
</evidence>
<dbReference type="Gene3D" id="1.10.530.10">
    <property type="match status" value="2"/>
</dbReference>
<sequence length="581" mass="59790">MPLTFTPHRERLERFVGGVRQRLSPLPDVVRRRLSRLPGPPIVARIIAGLVALALAVLAGFAATTGFGTATADTVEGKPVPADQAPLIAQAALSCPTLTAPRLAGQLMAASGFVADARTDNGGSGVAGLTDELWQRWLPWPDAPRLDVAANIVALAHHMCDLVGQVARGDVDGDTWELALAAHRSGMPAVQADRGIPEVAAGYVRTVVGYAEWYSRQPDFDRDATGGPPTPVPPAPTAGSAPRPIPDEYLSAVLAAGRACPAVTPAKIAGQLMAASGFNPNLLGANGAQGIAQFLPTVWSRYATAGQSPWEAATAIATLGRTMCALTTDLGGLTADPYPLALAAFQWGPGVQAGGAPDLSMVDENASRVLAYAAFYAQDPRLGGRPSTRPPLPAGTRGPVLALPPTPAGAGPGPGPGAGTTRPGANPTKPAPAAAAPSTQAAARPTTPAPAPAASTGYRIRGYGSTCVYAPSTVDGQQLVIWDCNSSARQKWTFGGDGTIRMGSLCMDLANASSADGTRIQLATCNGGWAQKFWINGSGDMVNSAIGRCVDVRDWSTANGTGLQLWTCNGEANQKWTKVKA</sequence>
<dbReference type="Proteomes" id="UP000671399">
    <property type="component" value="Unassembled WGS sequence"/>
</dbReference>
<feature type="transmembrane region" description="Helical" evidence="2">
    <location>
        <begin position="42"/>
        <end position="63"/>
    </location>
</feature>